<dbReference type="Gene3D" id="2.60.120.10">
    <property type="entry name" value="Jelly Rolls"/>
    <property type="match status" value="1"/>
</dbReference>
<sequence>MKFTETALAGAYVIDVDRLADERGFFARSWCEDEFAARGIAMPPLQANISFNPRRGTLRGMHYQLPPHEETKLVRCTRGAILDVLVDLRSESPTFGQWLGVELTAESYRMLFVPGRFAHGFLTLTDNTDVCYQVSAKYAPGAERGLRWNDPAIGIRWPFAPTLISDKDQHHPNFRELALAPNEAQLVSGLMMDWELDHGRSW</sequence>
<gene>
    <name evidence="6" type="primary">rfbC_1</name>
    <name evidence="6" type="ORF">GCM10022407_09270</name>
</gene>
<accession>A0ABP7PI06</accession>
<evidence type="ECO:0000256" key="1">
    <source>
        <dbReference type="ARBA" id="ARBA00001298"/>
    </source>
</evidence>
<comment type="similarity">
    <text evidence="5">Belongs to the dTDP-4-dehydrorhamnose 3,5-epimerase family.</text>
</comment>
<evidence type="ECO:0000313" key="6">
    <source>
        <dbReference type="EMBL" id="GAA3964865.1"/>
    </source>
</evidence>
<dbReference type="SUPFAM" id="SSF51182">
    <property type="entry name" value="RmlC-like cupins"/>
    <property type="match status" value="1"/>
</dbReference>
<comment type="pathway">
    <text evidence="5">Carbohydrate biosynthesis; dTDP-L-rhamnose biosynthesis.</text>
</comment>
<name>A0ABP7PI06_9BACT</name>
<evidence type="ECO:0000256" key="4">
    <source>
        <dbReference type="ARBA" id="ARBA00019595"/>
    </source>
</evidence>
<dbReference type="Pfam" id="PF00908">
    <property type="entry name" value="dTDP_sugar_isom"/>
    <property type="match status" value="1"/>
</dbReference>
<evidence type="ECO:0000256" key="3">
    <source>
        <dbReference type="ARBA" id="ARBA00012098"/>
    </source>
</evidence>
<comment type="caution">
    <text evidence="6">The sequence shown here is derived from an EMBL/GenBank/DDBJ whole genome shotgun (WGS) entry which is preliminary data.</text>
</comment>
<dbReference type="Proteomes" id="UP001501556">
    <property type="component" value="Unassembled WGS sequence"/>
</dbReference>
<keyword evidence="7" id="KW-1185">Reference proteome</keyword>
<dbReference type="RefSeq" id="WP_345121513.1">
    <property type="nucleotide sequence ID" value="NZ_BAABDI010000004.1"/>
</dbReference>
<comment type="subunit">
    <text evidence="5">Homodimer.</text>
</comment>
<comment type="catalytic activity">
    <reaction evidence="1 5">
        <text>dTDP-4-dehydro-6-deoxy-alpha-D-glucose = dTDP-4-dehydro-beta-L-rhamnose</text>
        <dbReference type="Rhea" id="RHEA:16969"/>
        <dbReference type="ChEBI" id="CHEBI:57649"/>
        <dbReference type="ChEBI" id="CHEBI:62830"/>
        <dbReference type="EC" id="5.1.3.13"/>
    </reaction>
</comment>
<dbReference type="NCBIfam" id="TIGR01221">
    <property type="entry name" value="rmlC"/>
    <property type="match status" value="1"/>
</dbReference>
<protein>
    <recommendedName>
        <fullName evidence="4 5">dTDP-4-dehydrorhamnose 3,5-epimerase</fullName>
        <ecNumber evidence="3 5">5.1.3.13</ecNumber>
    </recommendedName>
    <alternativeName>
        <fullName evidence="5">Thymidine diphospho-4-keto-rhamnose 3,5-epimerase</fullName>
    </alternativeName>
</protein>
<dbReference type="EMBL" id="BAABDI010000004">
    <property type="protein sequence ID" value="GAA3964865.1"/>
    <property type="molecule type" value="Genomic_DNA"/>
</dbReference>
<evidence type="ECO:0000256" key="5">
    <source>
        <dbReference type="RuleBase" id="RU364069"/>
    </source>
</evidence>
<proteinExistence type="inferred from homology"/>
<reference evidence="7" key="1">
    <citation type="journal article" date="2019" name="Int. J. Syst. Evol. Microbiol.">
        <title>The Global Catalogue of Microorganisms (GCM) 10K type strain sequencing project: providing services to taxonomists for standard genome sequencing and annotation.</title>
        <authorList>
            <consortium name="The Broad Institute Genomics Platform"/>
            <consortium name="The Broad Institute Genome Sequencing Center for Infectious Disease"/>
            <person name="Wu L."/>
            <person name="Ma J."/>
        </authorList>
    </citation>
    <scope>NUCLEOTIDE SEQUENCE [LARGE SCALE GENOMIC DNA]</scope>
    <source>
        <strain evidence="7">JCM 17217</strain>
    </source>
</reference>
<dbReference type="PANTHER" id="PTHR21047">
    <property type="entry name" value="DTDP-6-DEOXY-D-GLUCOSE-3,5 EPIMERASE"/>
    <property type="match status" value="1"/>
</dbReference>
<organism evidence="6 7">
    <name type="scientific">Hymenobacter antarcticus</name>
    <dbReference type="NCBI Taxonomy" id="486270"/>
    <lineage>
        <taxon>Bacteria</taxon>
        <taxon>Pseudomonadati</taxon>
        <taxon>Bacteroidota</taxon>
        <taxon>Cytophagia</taxon>
        <taxon>Cytophagales</taxon>
        <taxon>Hymenobacteraceae</taxon>
        <taxon>Hymenobacter</taxon>
    </lineage>
</organism>
<dbReference type="InterPro" id="IPR000888">
    <property type="entry name" value="RmlC-like"/>
</dbReference>
<evidence type="ECO:0000256" key="2">
    <source>
        <dbReference type="ARBA" id="ARBA00001997"/>
    </source>
</evidence>
<dbReference type="PANTHER" id="PTHR21047:SF2">
    <property type="entry name" value="THYMIDINE DIPHOSPHO-4-KETO-RHAMNOSE 3,5-EPIMERASE"/>
    <property type="match status" value="1"/>
</dbReference>
<dbReference type="EC" id="5.1.3.13" evidence="3 5"/>
<dbReference type="InterPro" id="IPR014710">
    <property type="entry name" value="RmlC-like_jellyroll"/>
</dbReference>
<comment type="function">
    <text evidence="2 5">Catalyzes the epimerization of the C3' and C5'positions of dTDP-6-deoxy-D-xylo-4-hexulose, forming dTDP-6-deoxy-L-lyxo-4-hexulose.</text>
</comment>
<dbReference type="InterPro" id="IPR011051">
    <property type="entry name" value="RmlC_Cupin_sf"/>
</dbReference>
<keyword evidence="5" id="KW-0413">Isomerase</keyword>
<evidence type="ECO:0000313" key="7">
    <source>
        <dbReference type="Proteomes" id="UP001501556"/>
    </source>
</evidence>
<dbReference type="CDD" id="cd00438">
    <property type="entry name" value="cupin_RmlC"/>
    <property type="match status" value="1"/>
</dbReference>